<evidence type="ECO:0000313" key="3">
    <source>
        <dbReference type="Proteomes" id="UP000271098"/>
    </source>
</evidence>
<reference evidence="4" key="1">
    <citation type="submission" date="2016-06" db="UniProtKB">
        <authorList>
            <consortium name="WormBaseParasite"/>
        </authorList>
    </citation>
    <scope>IDENTIFICATION</scope>
</reference>
<protein>
    <submittedName>
        <fullName evidence="4">DIX domain-containing protein</fullName>
    </submittedName>
</protein>
<sequence length="93" mass="10350">MSLDSASSMGSLSAPGGMFPRRSMTMRAPSTAADDSHFQPVAVYLYSFNPESFDDRVDVDFHKRATTEELIEKVLQQKEGMLFSLITPFALQI</sequence>
<dbReference type="Proteomes" id="UP000271098">
    <property type="component" value="Unassembled WGS sequence"/>
</dbReference>
<dbReference type="OrthoDB" id="5814456at2759"/>
<evidence type="ECO:0000256" key="1">
    <source>
        <dbReference type="SAM" id="MobiDB-lite"/>
    </source>
</evidence>
<evidence type="ECO:0000313" key="2">
    <source>
        <dbReference type="EMBL" id="VDK52331.1"/>
    </source>
</evidence>
<dbReference type="EMBL" id="UYRT01012810">
    <property type="protein sequence ID" value="VDK52331.1"/>
    <property type="molecule type" value="Genomic_DNA"/>
</dbReference>
<dbReference type="AlphaFoldDB" id="A0A183DAU2"/>
<reference evidence="2 3" key="2">
    <citation type="submission" date="2018-11" db="EMBL/GenBank/DDBJ databases">
        <authorList>
            <consortium name="Pathogen Informatics"/>
        </authorList>
    </citation>
    <scope>NUCLEOTIDE SEQUENCE [LARGE SCALE GENOMIC DNA]</scope>
</reference>
<accession>A0A183DAU2</accession>
<feature type="region of interest" description="Disordered" evidence="1">
    <location>
        <begin position="1"/>
        <end position="31"/>
    </location>
</feature>
<name>A0A183DAU2_9BILA</name>
<feature type="compositionally biased region" description="Low complexity" evidence="1">
    <location>
        <begin position="1"/>
        <end position="18"/>
    </location>
</feature>
<gene>
    <name evidence="2" type="ORF">GPUH_LOCUS5831</name>
</gene>
<keyword evidence="3" id="KW-1185">Reference proteome</keyword>
<proteinExistence type="predicted"/>
<evidence type="ECO:0000313" key="4">
    <source>
        <dbReference type="WBParaSite" id="GPUH_0000584101-mRNA-1"/>
    </source>
</evidence>
<dbReference type="WBParaSite" id="GPUH_0000584101-mRNA-1">
    <property type="protein sequence ID" value="GPUH_0000584101-mRNA-1"/>
    <property type="gene ID" value="GPUH_0000584101"/>
</dbReference>
<organism evidence="4">
    <name type="scientific">Gongylonema pulchrum</name>
    <dbReference type="NCBI Taxonomy" id="637853"/>
    <lineage>
        <taxon>Eukaryota</taxon>
        <taxon>Metazoa</taxon>
        <taxon>Ecdysozoa</taxon>
        <taxon>Nematoda</taxon>
        <taxon>Chromadorea</taxon>
        <taxon>Rhabditida</taxon>
        <taxon>Spirurina</taxon>
        <taxon>Spiruromorpha</taxon>
        <taxon>Spiruroidea</taxon>
        <taxon>Gongylonematidae</taxon>
        <taxon>Gongylonema</taxon>
    </lineage>
</organism>